<dbReference type="Proteomes" id="UP001589810">
    <property type="component" value="Unassembled WGS sequence"/>
</dbReference>
<organism evidence="5 6">
    <name type="scientific">Kutzneria chonburiensis</name>
    <dbReference type="NCBI Taxonomy" id="1483604"/>
    <lineage>
        <taxon>Bacteria</taxon>
        <taxon>Bacillati</taxon>
        <taxon>Actinomycetota</taxon>
        <taxon>Actinomycetes</taxon>
        <taxon>Pseudonocardiales</taxon>
        <taxon>Pseudonocardiaceae</taxon>
        <taxon>Kutzneria</taxon>
    </lineage>
</organism>
<dbReference type="SUPFAM" id="SSF52540">
    <property type="entry name" value="P-loop containing nucleoside triphosphate hydrolases"/>
    <property type="match status" value="1"/>
</dbReference>
<dbReference type="Pfam" id="PF01580">
    <property type="entry name" value="FtsK_SpoIIIE"/>
    <property type="match status" value="1"/>
</dbReference>
<keyword evidence="6" id="KW-1185">Reference proteome</keyword>
<accession>A0ABV6MHU4</accession>
<dbReference type="InterPro" id="IPR050206">
    <property type="entry name" value="FtsK/SpoIIIE/SftA"/>
</dbReference>
<keyword evidence="1 3" id="KW-0547">Nucleotide-binding</keyword>
<comment type="caution">
    <text evidence="5">The sequence shown here is derived from an EMBL/GenBank/DDBJ whole genome shotgun (WGS) entry which is preliminary data.</text>
</comment>
<dbReference type="PANTHER" id="PTHR22683:SF41">
    <property type="entry name" value="DNA TRANSLOCASE FTSK"/>
    <property type="match status" value="1"/>
</dbReference>
<reference evidence="5 6" key="1">
    <citation type="submission" date="2024-09" db="EMBL/GenBank/DDBJ databases">
        <authorList>
            <person name="Sun Q."/>
            <person name="Mori K."/>
        </authorList>
    </citation>
    <scope>NUCLEOTIDE SEQUENCE [LARGE SCALE GENOMIC DNA]</scope>
    <source>
        <strain evidence="5 6">TBRC 1432</strain>
    </source>
</reference>
<feature type="binding site" evidence="3">
    <location>
        <begin position="230"/>
        <end position="237"/>
    </location>
    <ligand>
        <name>ATP</name>
        <dbReference type="ChEBI" id="CHEBI:30616"/>
    </ligand>
</feature>
<evidence type="ECO:0000256" key="1">
    <source>
        <dbReference type="ARBA" id="ARBA00022741"/>
    </source>
</evidence>
<dbReference type="RefSeq" id="WP_273938623.1">
    <property type="nucleotide sequence ID" value="NZ_CP097263.1"/>
</dbReference>
<dbReference type="InterPro" id="IPR027417">
    <property type="entry name" value="P-loop_NTPase"/>
</dbReference>
<evidence type="ECO:0000256" key="3">
    <source>
        <dbReference type="PROSITE-ProRule" id="PRU00289"/>
    </source>
</evidence>
<keyword evidence="2 3" id="KW-0067">ATP-binding</keyword>
<proteinExistence type="predicted"/>
<evidence type="ECO:0000313" key="6">
    <source>
        <dbReference type="Proteomes" id="UP001589810"/>
    </source>
</evidence>
<dbReference type="PANTHER" id="PTHR22683">
    <property type="entry name" value="SPORULATION PROTEIN RELATED"/>
    <property type="match status" value="1"/>
</dbReference>
<dbReference type="InterPro" id="IPR002543">
    <property type="entry name" value="FtsK_dom"/>
</dbReference>
<evidence type="ECO:0000256" key="2">
    <source>
        <dbReference type="ARBA" id="ARBA00022840"/>
    </source>
</evidence>
<sequence length="469" mass="51523">MSNTNNGSRRGIGPEIRAARWALRHPGMVAMPAVFGTGELELLSHFGPTTAGSVTGALALGVTAWYRAHPDSFDSIAAPRIRAAWRRWAGPYMGVKWRDLCDATDLAKEHRRKGITMYPRVLKVQAFSPHVDLVHIHPAKGQSIHAFESRLKDITAGLKAERVALEPLTRGRFVMIVQRTEPFTEVIPAPEMPQYSKEVDPARLYVGEDEYGNDWTESLVGTSSFLLVAGAVGSGKNSIPLALLRGLAPMIRDGLCKVWIIDPKQLEFAALKVITFNGNAYATVEQGGDGASCLDLLDDYISDMERTQRRIMEQGVRSVPISAEFPLNVLIVDEVASLVAYTEDSSARGINAKLARIASMGRTTHHSMVVTTVDPGKDVIEFRDLFPSRICLRVSSPTQPDMVLGEDARERGAVADEIPLGKEYIGIGYAQGEKTKHPRRVRAAYTSDRDMHELIEFITGGRGHLRSVA</sequence>
<evidence type="ECO:0000259" key="4">
    <source>
        <dbReference type="PROSITE" id="PS50901"/>
    </source>
</evidence>
<feature type="domain" description="FtsK" evidence="4">
    <location>
        <begin position="199"/>
        <end position="401"/>
    </location>
</feature>
<evidence type="ECO:0000313" key="5">
    <source>
        <dbReference type="EMBL" id="MFC0539859.1"/>
    </source>
</evidence>
<dbReference type="Gene3D" id="3.40.50.300">
    <property type="entry name" value="P-loop containing nucleotide triphosphate hydrolases"/>
    <property type="match status" value="1"/>
</dbReference>
<gene>
    <name evidence="5" type="ORF">ACFFH7_00100</name>
</gene>
<protein>
    <submittedName>
        <fullName evidence="5">FtsK/SpoIIIE domain-containing protein</fullName>
    </submittedName>
</protein>
<dbReference type="EMBL" id="JBHLUD010000001">
    <property type="protein sequence ID" value="MFC0539859.1"/>
    <property type="molecule type" value="Genomic_DNA"/>
</dbReference>
<name>A0ABV6MHU4_9PSEU</name>
<dbReference type="PROSITE" id="PS50901">
    <property type="entry name" value="FTSK"/>
    <property type="match status" value="1"/>
</dbReference>